<dbReference type="InterPro" id="IPR052523">
    <property type="entry name" value="Trichothecene_AcTrans"/>
</dbReference>
<dbReference type="EMBL" id="JAVRRL010000044">
    <property type="protein sequence ID" value="KAK5110916.1"/>
    <property type="molecule type" value="Genomic_DNA"/>
</dbReference>
<protein>
    <recommendedName>
        <fullName evidence="1">N-acetyltransferase domain-containing protein</fullName>
    </recommendedName>
</protein>
<dbReference type="InterPro" id="IPR016181">
    <property type="entry name" value="Acyl_CoA_acyltransferase"/>
</dbReference>
<evidence type="ECO:0000313" key="3">
    <source>
        <dbReference type="Proteomes" id="UP001310890"/>
    </source>
</evidence>
<evidence type="ECO:0000259" key="1">
    <source>
        <dbReference type="Pfam" id="PF13673"/>
    </source>
</evidence>
<feature type="domain" description="N-acetyltransferase" evidence="1">
    <location>
        <begin position="160"/>
        <end position="220"/>
    </location>
</feature>
<comment type="caution">
    <text evidence="2">The sequence shown here is derived from an EMBL/GenBank/DDBJ whole genome shotgun (WGS) entry which is preliminary data.</text>
</comment>
<dbReference type="PANTHER" id="PTHR42791">
    <property type="entry name" value="GNAT FAMILY ACETYLTRANSFERASE"/>
    <property type="match status" value="1"/>
</dbReference>
<dbReference type="InterPro" id="IPR000182">
    <property type="entry name" value="GNAT_dom"/>
</dbReference>
<dbReference type="GO" id="GO:0016747">
    <property type="term" value="F:acyltransferase activity, transferring groups other than amino-acyl groups"/>
    <property type="evidence" value="ECO:0007669"/>
    <property type="project" value="InterPro"/>
</dbReference>
<dbReference type="SUPFAM" id="SSF55729">
    <property type="entry name" value="Acyl-CoA N-acyltransferases (Nat)"/>
    <property type="match status" value="1"/>
</dbReference>
<evidence type="ECO:0000313" key="2">
    <source>
        <dbReference type="EMBL" id="KAK5110916.1"/>
    </source>
</evidence>
<proteinExistence type="predicted"/>
<dbReference type="PANTHER" id="PTHR42791:SF14">
    <property type="entry name" value="N-ACETYLTRANSFERASE DOMAIN-CONTAINING PROTEIN"/>
    <property type="match status" value="1"/>
</dbReference>
<dbReference type="Proteomes" id="UP001310890">
    <property type="component" value="Unassembled WGS sequence"/>
</dbReference>
<organism evidence="2 3">
    <name type="scientific">Meristemomyces frigidus</name>
    <dbReference type="NCBI Taxonomy" id="1508187"/>
    <lineage>
        <taxon>Eukaryota</taxon>
        <taxon>Fungi</taxon>
        <taxon>Dikarya</taxon>
        <taxon>Ascomycota</taxon>
        <taxon>Pezizomycotina</taxon>
        <taxon>Dothideomycetes</taxon>
        <taxon>Dothideomycetidae</taxon>
        <taxon>Mycosphaerellales</taxon>
        <taxon>Teratosphaeriaceae</taxon>
        <taxon>Meristemomyces</taxon>
    </lineage>
</organism>
<dbReference type="Pfam" id="PF13673">
    <property type="entry name" value="Acetyltransf_10"/>
    <property type="match status" value="1"/>
</dbReference>
<accession>A0AAN7TDI2</accession>
<name>A0AAN7TDI2_9PEZI</name>
<sequence>MPLLDPGSPSSSGSSSKRTAYFVVGEAELKDVRRLVDIEFQAFENERTNQQLSYRDYTKPEHFERSVALYSKAISEANSRRLSTKMRRKQSVPRTTLRFLKVTDTETGEIVSFAKTEIKGYSAKELSSPADAGHENEPTMNRDWFALNEIKRRDHLGTTKHCYIAMLATLPRNQHEGAGTLLLTTILSTADQAGLECYLEGTDTAKSLYEKYDFRAVDEVRLDPAVYGVRGLGVERQTVMVRGASGAEDGVEGRGGEVEW</sequence>
<gene>
    <name evidence="2" type="ORF">LTR62_005454</name>
</gene>
<dbReference type="Gene3D" id="3.40.630.30">
    <property type="match status" value="1"/>
</dbReference>
<reference evidence="2" key="1">
    <citation type="submission" date="2023-08" db="EMBL/GenBank/DDBJ databases">
        <title>Black Yeasts Isolated from many extreme environments.</title>
        <authorList>
            <person name="Coleine C."/>
            <person name="Stajich J.E."/>
            <person name="Selbmann L."/>
        </authorList>
    </citation>
    <scope>NUCLEOTIDE SEQUENCE</scope>
    <source>
        <strain evidence="2">CCFEE 5401</strain>
    </source>
</reference>
<dbReference type="AlphaFoldDB" id="A0AAN7TDI2"/>